<reference evidence="3" key="1">
    <citation type="submission" date="2023-01" db="EMBL/GenBank/DDBJ databases">
        <title>Human gut microbiome strain richness.</title>
        <authorList>
            <person name="Chen-Liaw A."/>
        </authorList>
    </citation>
    <scope>NUCLEOTIDE SEQUENCE</scope>
    <source>
        <strain evidence="3">2225st1_A6_2225SCRN_200828</strain>
    </source>
</reference>
<evidence type="ECO:0000313" key="4">
    <source>
        <dbReference type="Proteomes" id="UP001211006"/>
    </source>
</evidence>
<evidence type="ECO:0000313" key="3">
    <source>
        <dbReference type="EMBL" id="MDB7908704.1"/>
    </source>
</evidence>
<dbReference type="AlphaFoldDB" id="A0AAW6CA50"/>
<protein>
    <submittedName>
        <fullName evidence="3">Bacterial Ig-like domain-containing protein</fullName>
    </submittedName>
</protein>
<sequence>MSNANVGKVFNMTGGSGGGGTLRLETLTITKPPQKTTYKSGESFDPTGMVVTAGYGYGLTSDVTGYSVSPQVLTDGVTEVVITYTEGRITKTASVPVTVQKVLVSIAVTNNPSKMVYHYLEEFAPAGMVVTAKFSDDSTEEVSGYTYPKTAFSTLGSRPVEIGYTYEGVTKTASLNVTVNPIEVAVPVQNGVLTYDGTGKTPSWTGYDPSKMTISGTTNGVNAGSYSARFNLSYGYQFLGGLDEVTVEWIIDRAVIASLPVQNNVLAANGKPQAPTWANYDIGQLTIGGDRSGTDAGDYKATFTPTANYKWWDGSIEAKEVKWTITSVIVPIPTQKGSPTYTGAPQTPEWDNFDQVNSKVQVTAQTNAGTHSATFILLNGMWSDGSTTNKTVQWSIGRASIAKVPAQSGALKYDGDPKTPVWDANYDPSKMTVSVEAKVNAGTGYTAAFTPDSNHQWWDGTVDAKTATWAIGKGDQVVSVSPTSVTLNTGARSAKFTVTRKGDGVISAVSNNVGVATIGNINQQTGEVTVNSVNNITGTTTIIVKVAAGANYLAGADKQVAVNAQFVTIYGVEWDWTSSGPTKGKRTDGAAGFGDPNPAVNNGSGSSPFDDLYPWKDMTKVTRTGGVMVKEPKYWFKWTKTGKKLKLQIADGPVEGFHVDPVNMDRGDGLGELDLSYIARYHCASGTYKSETNKAQQVNITRSTARTQIHNLGANIWQLDFAQMWYVNMLFLVEFADWNGERIGRGCSASNSKENNGRTDAMQYHTGTTAANRDTYGFTQYRNIEGWWDNVYDWMDGCYYNGNGLNVIKNPNQFSDSANGVLVGKPVAGYPKDFAIPTQSGLEWALYPSEAGGSTTTYVPDYWNFDGSGPCLVHGGSYCQSQSHGPFCVYCYSASSSYSYIGCRLQERPPKAA</sequence>
<name>A0AAW6CA50_FLAPL</name>
<evidence type="ECO:0000256" key="1">
    <source>
        <dbReference type="SAM" id="MobiDB-lite"/>
    </source>
</evidence>
<comment type="caution">
    <text evidence="3">The sequence shown here is derived from an EMBL/GenBank/DDBJ whole genome shotgun (WGS) entry which is preliminary data.</text>
</comment>
<dbReference type="Proteomes" id="UP001211006">
    <property type="component" value="Unassembled WGS sequence"/>
</dbReference>
<proteinExistence type="predicted"/>
<dbReference type="Pfam" id="PF07523">
    <property type="entry name" value="Big_3"/>
    <property type="match status" value="1"/>
</dbReference>
<feature type="region of interest" description="Disordered" evidence="1">
    <location>
        <begin position="580"/>
        <end position="606"/>
    </location>
</feature>
<accession>A0AAW6CA50</accession>
<feature type="domain" description="Ig-like" evidence="2">
    <location>
        <begin position="33"/>
        <end position="99"/>
    </location>
</feature>
<dbReference type="EMBL" id="JAQLWO010000041">
    <property type="protein sequence ID" value="MDB7908704.1"/>
    <property type="molecule type" value="Genomic_DNA"/>
</dbReference>
<dbReference type="RefSeq" id="WP_271908865.1">
    <property type="nucleotide sequence ID" value="NZ_JAQLWN010000036.1"/>
</dbReference>
<dbReference type="Gene3D" id="2.60.40.3630">
    <property type="match status" value="2"/>
</dbReference>
<organism evidence="3 4">
    <name type="scientific">Flavonifractor plautii</name>
    <name type="common">Fusobacterium plautii</name>
    <dbReference type="NCBI Taxonomy" id="292800"/>
    <lineage>
        <taxon>Bacteria</taxon>
        <taxon>Bacillati</taxon>
        <taxon>Bacillota</taxon>
        <taxon>Clostridia</taxon>
        <taxon>Eubacteriales</taxon>
        <taxon>Oscillospiraceae</taxon>
        <taxon>Flavonifractor</taxon>
    </lineage>
</organism>
<evidence type="ECO:0000259" key="2">
    <source>
        <dbReference type="Pfam" id="PF07523"/>
    </source>
</evidence>
<gene>
    <name evidence="3" type="ORF">PND83_22215</name>
</gene>
<dbReference type="InterPro" id="IPR022038">
    <property type="entry name" value="Ig-like_bact"/>
</dbReference>